<sequence length="338" mass="38329">MALTAGFVMDDAVLPIALAHGVVSLAEQQQLDIDKLLRGSRLFIEDLSQPDKRLSCRQWLQLIERFCRMHPEPATMALLYGQQQALNHHPLLSEVWANSANLAQALRHLSQLSALLPALVQLRPRQHGDRLVLVLQSSMDLGEQQSFIFSAILAALRTWLQEQLGKNLLMQVDLPWSAPAWTAPLNAALGEQLRFDAPCCAIHLKAEALFTPFAAASSWRCQQFMRLARQENGPSLAHESLQSQLRRLCRRQLQQGLTLEQAAAFVGLSPATLKRRLKLDGVSFQQLQDDVRCHEVLQRLDIYGYSNRQLAECVNINDMHNFRRAFKRWTGMLPSQFR</sequence>
<evidence type="ECO:0000256" key="1">
    <source>
        <dbReference type="ARBA" id="ARBA00023015"/>
    </source>
</evidence>
<keyword evidence="2" id="KW-0238">DNA-binding</keyword>
<dbReference type="InterPro" id="IPR032687">
    <property type="entry name" value="AraC-type_N"/>
</dbReference>
<dbReference type="Pfam" id="PF12833">
    <property type="entry name" value="HTH_18"/>
    <property type="match status" value="1"/>
</dbReference>
<dbReference type="InterPro" id="IPR009057">
    <property type="entry name" value="Homeodomain-like_sf"/>
</dbReference>
<name>A0ABT2FMH2_9GAMM</name>
<dbReference type="SMART" id="SM00342">
    <property type="entry name" value="HTH_ARAC"/>
    <property type="match status" value="1"/>
</dbReference>
<dbReference type="InterPro" id="IPR018060">
    <property type="entry name" value="HTH_AraC"/>
</dbReference>
<keyword evidence="1" id="KW-0805">Transcription regulation</keyword>
<evidence type="ECO:0000313" key="6">
    <source>
        <dbReference type="Proteomes" id="UP001201549"/>
    </source>
</evidence>
<comment type="caution">
    <text evidence="5">The sequence shown here is derived from an EMBL/GenBank/DDBJ whole genome shotgun (WGS) entry which is preliminary data.</text>
</comment>
<dbReference type="Proteomes" id="UP001201549">
    <property type="component" value="Unassembled WGS sequence"/>
</dbReference>
<dbReference type="RefSeq" id="WP_238896639.1">
    <property type="nucleotide sequence ID" value="NZ_JAKOGG010000007.1"/>
</dbReference>
<reference evidence="6" key="2">
    <citation type="submission" date="2023-07" db="EMBL/GenBank/DDBJ databases">
        <title>Shewanella mangrovi sp. nov., an acetaldehyde- degrading bacterium isolated from mangrove sediment.</title>
        <authorList>
            <person name="Liu Y."/>
        </authorList>
    </citation>
    <scope>NUCLEOTIDE SEQUENCE [LARGE SCALE GENOMIC DNA]</scope>
    <source>
        <strain evidence="6">C32</strain>
    </source>
</reference>
<accession>A0ABT2FMH2</accession>
<proteinExistence type="predicted"/>
<evidence type="ECO:0000256" key="2">
    <source>
        <dbReference type="ARBA" id="ARBA00023125"/>
    </source>
</evidence>
<keyword evidence="3" id="KW-0804">Transcription</keyword>
<organism evidence="5 6">
    <name type="scientific">Shewanella electrica</name>
    <dbReference type="NCBI Taxonomy" id="515560"/>
    <lineage>
        <taxon>Bacteria</taxon>
        <taxon>Pseudomonadati</taxon>
        <taxon>Pseudomonadota</taxon>
        <taxon>Gammaproteobacteria</taxon>
        <taxon>Alteromonadales</taxon>
        <taxon>Shewanellaceae</taxon>
        <taxon>Shewanella</taxon>
    </lineage>
</organism>
<gene>
    <name evidence="5" type="ORF">L9G74_11980</name>
</gene>
<evidence type="ECO:0000256" key="3">
    <source>
        <dbReference type="ARBA" id="ARBA00023163"/>
    </source>
</evidence>
<dbReference type="PANTHER" id="PTHR47894:SF1">
    <property type="entry name" value="HTH-TYPE TRANSCRIPTIONAL REGULATOR VQSM"/>
    <property type="match status" value="1"/>
</dbReference>
<dbReference type="Gene3D" id="1.10.10.60">
    <property type="entry name" value="Homeodomain-like"/>
    <property type="match status" value="1"/>
</dbReference>
<feature type="domain" description="HTH araC/xylS-type" evidence="4">
    <location>
        <begin position="243"/>
        <end position="338"/>
    </location>
</feature>
<keyword evidence="6" id="KW-1185">Reference proteome</keyword>
<dbReference type="PROSITE" id="PS01124">
    <property type="entry name" value="HTH_ARAC_FAMILY_2"/>
    <property type="match status" value="1"/>
</dbReference>
<dbReference type="PANTHER" id="PTHR47894">
    <property type="entry name" value="HTH-TYPE TRANSCRIPTIONAL REGULATOR GADX"/>
    <property type="match status" value="1"/>
</dbReference>
<reference evidence="5 6" key="1">
    <citation type="submission" date="2022-02" db="EMBL/GenBank/DDBJ databases">
        <authorList>
            <person name="Zhuang L."/>
        </authorList>
    </citation>
    <scope>NUCLEOTIDE SEQUENCE [LARGE SCALE GENOMIC DNA]</scope>
    <source>
        <strain evidence="5 6">C32</strain>
    </source>
</reference>
<protein>
    <submittedName>
        <fullName evidence="5">AraC family transcriptional regulator</fullName>
    </submittedName>
</protein>
<dbReference type="EMBL" id="JAKOGG010000007">
    <property type="protein sequence ID" value="MCS4557162.1"/>
    <property type="molecule type" value="Genomic_DNA"/>
</dbReference>
<evidence type="ECO:0000259" key="4">
    <source>
        <dbReference type="PROSITE" id="PS01124"/>
    </source>
</evidence>
<dbReference type="Pfam" id="PF12625">
    <property type="entry name" value="Arabinose_bd"/>
    <property type="match status" value="1"/>
</dbReference>
<dbReference type="SUPFAM" id="SSF46689">
    <property type="entry name" value="Homeodomain-like"/>
    <property type="match status" value="1"/>
</dbReference>
<evidence type="ECO:0000313" key="5">
    <source>
        <dbReference type="EMBL" id="MCS4557162.1"/>
    </source>
</evidence>